<reference evidence="3" key="1">
    <citation type="journal article" date="2019" name="Int. J. Syst. Evol. Microbiol.">
        <title>The Global Catalogue of Microorganisms (GCM) 10K type strain sequencing project: providing services to taxonomists for standard genome sequencing and annotation.</title>
        <authorList>
            <consortium name="The Broad Institute Genomics Platform"/>
            <consortium name="The Broad Institute Genome Sequencing Center for Infectious Disease"/>
            <person name="Wu L."/>
            <person name="Ma J."/>
        </authorList>
    </citation>
    <scope>NUCLEOTIDE SEQUENCE [LARGE SCALE GENOMIC DNA]</scope>
    <source>
        <strain evidence="3">KCTC 42964</strain>
    </source>
</reference>
<protein>
    <submittedName>
        <fullName evidence="2">LIC_12616 family protein</fullName>
    </submittedName>
</protein>
<dbReference type="Pfam" id="PF23961">
    <property type="entry name" value="Phage_tail_terminator_9"/>
    <property type="match status" value="1"/>
</dbReference>
<proteinExistence type="predicted"/>
<feature type="domain" description="Phage neck terminator protein gp12-like" evidence="1">
    <location>
        <begin position="18"/>
        <end position="157"/>
    </location>
</feature>
<dbReference type="EMBL" id="JBHRTR010000022">
    <property type="protein sequence ID" value="MFC3227333.1"/>
    <property type="molecule type" value="Genomic_DNA"/>
</dbReference>
<dbReference type="RefSeq" id="WP_379899498.1">
    <property type="nucleotide sequence ID" value="NZ_JBHRTR010000022.1"/>
</dbReference>
<evidence type="ECO:0000259" key="1">
    <source>
        <dbReference type="Pfam" id="PF23961"/>
    </source>
</evidence>
<evidence type="ECO:0000313" key="2">
    <source>
        <dbReference type="EMBL" id="MFC3227333.1"/>
    </source>
</evidence>
<name>A0ABV7KY70_9PROT</name>
<gene>
    <name evidence="2" type="ORF">ACFOGJ_08840</name>
</gene>
<organism evidence="2 3">
    <name type="scientific">Marinibaculum pumilum</name>
    <dbReference type="NCBI Taxonomy" id="1766165"/>
    <lineage>
        <taxon>Bacteria</taxon>
        <taxon>Pseudomonadati</taxon>
        <taxon>Pseudomonadota</taxon>
        <taxon>Alphaproteobacteria</taxon>
        <taxon>Rhodospirillales</taxon>
        <taxon>Rhodospirillaceae</taxon>
        <taxon>Marinibaculum</taxon>
    </lineage>
</organism>
<dbReference type="NCBIfam" id="NF047498">
    <property type="entry name" value="LIC_12616_fam"/>
    <property type="match status" value="1"/>
</dbReference>
<dbReference type="InterPro" id="IPR057087">
    <property type="entry name" value="Gp12-like"/>
</dbReference>
<evidence type="ECO:0000313" key="3">
    <source>
        <dbReference type="Proteomes" id="UP001595528"/>
    </source>
</evidence>
<keyword evidence="3" id="KW-1185">Reference proteome</keyword>
<comment type="caution">
    <text evidence="2">The sequence shown here is derived from an EMBL/GenBank/DDBJ whole genome shotgun (WGS) entry which is preliminary data.</text>
</comment>
<sequence length="171" mass="18219">MMASQTWAAVRLWGVAELGAAVTEVIRADQNAPRPATPFATVKVLADAPVGHAHIADVDDDGIVRIGQDSELTVSLQVFGGEAMDLAQALQRSLDRTTVQEDFRRAGLVYVDLLTPVSDTTAVTGSGFESRAQFDLRFRTATEITDDVGLIETVIGTGTINGVSTPYEVTI</sequence>
<accession>A0ABV7KY70</accession>
<dbReference type="Proteomes" id="UP001595528">
    <property type="component" value="Unassembled WGS sequence"/>
</dbReference>